<dbReference type="Proteomes" id="UP000235786">
    <property type="component" value="Unassembled WGS sequence"/>
</dbReference>
<dbReference type="CDD" id="cd00118">
    <property type="entry name" value="LysM"/>
    <property type="match status" value="4"/>
</dbReference>
<dbReference type="InterPro" id="IPR052210">
    <property type="entry name" value="LysM1-like"/>
</dbReference>
<feature type="domain" description="LysM" evidence="3">
    <location>
        <begin position="506"/>
        <end position="552"/>
    </location>
</feature>
<evidence type="ECO:0000256" key="1">
    <source>
        <dbReference type="ARBA" id="ARBA00022669"/>
    </source>
</evidence>
<dbReference type="SMART" id="SM00257">
    <property type="entry name" value="LysM"/>
    <property type="match status" value="4"/>
</dbReference>
<keyword evidence="2" id="KW-0843">Virulence</keyword>
<dbReference type="PANTHER" id="PTHR34997">
    <property type="entry name" value="AM15"/>
    <property type="match status" value="1"/>
</dbReference>
<organism evidence="4 5">
    <name type="scientific">Hyaloscypha variabilis (strain UAMH 11265 / GT02V1 / F)</name>
    <name type="common">Meliniomyces variabilis</name>
    <dbReference type="NCBI Taxonomy" id="1149755"/>
    <lineage>
        <taxon>Eukaryota</taxon>
        <taxon>Fungi</taxon>
        <taxon>Dikarya</taxon>
        <taxon>Ascomycota</taxon>
        <taxon>Pezizomycotina</taxon>
        <taxon>Leotiomycetes</taxon>
        <taxon>Helotiales</taxon>
        <taxon>Hyaloscyphaceae</taxon>
        <taxon>Hyaloscypha</taxon>
        <taxon>Hyaloscypha variabilis</taxon>
    </lineage>
</organism>
<keyword evidence="5" id="KW-1185">Reference proteome</keyword>
<dbReference type="InterPro" id="IPR036779">
    <property type="entry name" value="LysM_dom_sf"/>
</dbReference>
<dbReference type="InterPro" id="IPR018392">
    <property type="entry name" value="LysM"/>
</dbReference>
<dbReference type="Pfam" id="PF01476">
    <property type="entry name" value="LysM"/>
    <property type="match status" value="4"/>
</dbReference>
<dbReference type="AlphaFoldDB" id="A0A2J6R788"/>
<proteinExistence type="predicted"/>
<dbReference type="STRING" id="1149755.A0A2J6R788"/>
<dbReference type="OrthoDB" id="5985073at2759"/>
<protein>
    <submittedName>
        <fullName evidence="4">Carbohydrate-binding module family 50</fullName>
    </submittedName>
</protein>
<gene>
    <name evidence="4" type="ORF">L207DRAFT_570979</name>
</gene>
<dbReference type="SUPFAM" id="SSF54106">
    <property type="entry name" value="LysM domain"/>
    <property type="match status" value="4"/>
</dbReference>
<keyword evidence="1" id="KW-0147">Chitin-binding</keyword>
<dbReference type="EMBL" id="KZ613954">
    <property type="protein sequence ID" value="PMD34386.1"/>
    <property type="molecule type" value="Genomic_DNA"/>
</dbReference>
<accession>A0A2J6R788</accession>
<name>A0A2J6R788_HYAVF</name>
<sequence length="631" mass="66329">MVAVDLKGSPGLLAVLWATFRFVDGHILLDPQIVPYGHVHHVRQLERSITNVTHALETDVAFAGFSMFPNGTLSSMDLTSACESALYQTVYCDDATSSLMTSSYIGSFDNSTLTALVCDTGCESSIAQLHDSVLASCGEATDLVPGLPFLGLVDMLWSNWNQSCFVDPTTGDNCNDLCSYCNVEKLALMQANAFTPVYDDNWESTYEYVAGACNISVVDFNATASAFNVTVPSSTSNCVSGNMYTTKQGDTCDSIAQSKSVSAATMFYINSNILNCSSILAGTSLCLPLACDSLYTVQANDTCTSIAVDAGIMTQNLLSYNSQLNWNCTNLQSINPYWGSTLCVSTPGGTYTGQALNTSTSTGSLIVDPPTGLTVAKGTTTDCGEWYANDGKLNLTCTQICIAYEIAINLFTEANPSLDKTTCDADLVLGDAYCIDPLTGWNWGNASTSTNSSAASSTSPNSQTTSTVAATTASSSLSQTTISTTSTSSVIPPGPTQSGITSACDEYYVTVSGDSCASIEAAYSITFAEFYAWNPAIGSDCTDLWLDEAYCVGVSGSASATTTSSLTPPAPTQSGITSACTEYYVTVTGDSCAAIEAAYSITFAEFYAWNPAVGSDCTALWVDEAYCVSVS</sequence>
<feature type="domain" description="LysM" evidence="3">
    <location>
        <begin position="582"/>
        <end position="628"/>
    </location>
</feature>
<evidence type="ECO:0000259" key="3">
    <source>
        <dbReference type="PROSITE" id="PS51782"/>
    </source>
</evidence>
<evidence type="ECO:0000313" key="4">
    <source>
        <dbReference type="EMBL" id="PMD34386.1"/>
    </source>
</evidence>
<evidence type="ECO:0000256" key="2">
    <source>
        <dbReference type="ARBA" id="ARBA00023026"/>
    </source>
</evidence>
<evidence type="ECO:0000313" key="5">
    <source>
        <dbReference type="Proteomes" id="UP000235786"/>
    </source>
</evidence>
<reference evidence="4 5" key="1">
    <citation type="submission" date="2016-04" db="EMBL/GenBank/DDBJ databases">
        <title>A degradative enzymes factory behind the ericoid mycorrhizal symbiosis.</title>
        <authorList>
            <consortium name="DOE Joint Genome Institute"/>
            <person name="Martino E."/>
            <person name="Morin E."/>
            <person name="Grelet G."/>
            <person name="Kuo A."/>
            <person name="Kohler A."/>
            <person name="Daghino S."/>
            <person name="Barry K."/>
            <person name="Choi C."/>
            <person name="Cichocki N."/>
            <person name="Clum A."/>
            <person name="Copeland A."/>
            <person name="Hainaut M."/>
            <person name="Haridas S."/>
            <person name="Labutti K."/>
            <person name="Lindquist E."/>
            <person name="Lipzen A."/>
            <person name="Khouja H.-R."/>
            <person name="Murat C."/>
            <person name="Ohm R."/>
            <person name="Olson A."/>
            <person name="Spatafora J."/>
            <person name="Veneault-Fourrey C."/>
            <person name="Henrissat B."/>
            <person name="Grigoriev I."/>
            <person name="Martin F."/>
            <person name="Perotto S."/>
        </authorList>
    </citation>
    <scope>NUCLEOTIDE SEQUENCE [LARGE SCALE GENOMIC DNA]</scope>
    <source>
        <strain evidence="4 5">F</strain>
    </source>
</reference>
<dbReference type="PANTHER" id="PTHR34997:SF1">
    <property type="entry name" value="PEPTIDOGLYCAN-BINDING LYSIN DOMAIN"/>
    <property type="match status" value="1"/>
</dbReference>
<feature type="domain" description="LysM" evidence="3">
    <location>
        <begin position="293"/>
        <end position="339"/>
    </location>
</feature>
<feature type="domain" description="LysM" evidence="3">
    <location>
        <begin position="242"/>
        <end position="287"/>
    </location>
</feature>
<dbReference type="Gene3D" id="3.10.350.10">
    <property type="entry name" value="LysM domain"/>
    <property type="match status" value="4"/>
</dbReference>
<dbReference type="PROSITE" id="PS51782">
    <property type="entry name" value="LYSM"/>
    <property type="match status" value="4"/>
</dbReference>
<dbReference type="GO" id="GO:0008061">
    <property type="term" value="F:chitin binding"/>
    <property type="evidence" value="ECO:0007669"/>
    <property type="project" value="UniProtKB-KW"/>
</dbReference>